<dbReference type="OrthoDB" id="3967at27994"/>
<gene>
    <name evidence="4" type="ORF">TOT_010000527</name>
</gene>
<evidence type="ECO:0000256" key="2">
    <source>
        <dbReference type="SAM" id="MobiDB-lite"/>
    </source>
</evidence>
<dbReference type="KEGG" id="tot:TOT_010000527"/>
<evidence type="ECO:0000313" key="4">
    <source>
        <dbReference type="EMBL" id="BAM39064.1"/>
    </source>
</evidence>
<feature type="chain" id="PRO_5003777966" evidence="3">
    <location>
        <begin position="26"/>
        <end position="331"/>
    </location>
</feature>
<evidence type="ECO:0000256" key="1">
    <source>
        <dbReference type="SAM" id="Coils"/>
    </source>
</evidence>
<keyword evidence="1" id="KW-0175">Coiled coil</keyword>
<dbReference type="EMBL" id="AP011946">
    <property type="protein sequence ID" value="BAM39064.1"/>
    <property type="molecule type" value="Genomic_DNA"/>
</dbReference>
<dbReference type="Proteomes" id="UP000003786">
    <property type="component" value="Chromosome 1"/>
</dbReference>
<evidence type="ECO:0000256" key="3">
    <source>
        <dbReference type="SAM" id="SignalP"/>
    </source>
</evidence>
<reference evidence="4 5" key="1">
    <citation type="journal article" date="2012" name="MBio">
        <title>Comparative genome analysis of three eukaryotic parasites with differing abilities to transform leukocytes reveals key mediators of Theileria-induced leukocyte transformation.</title>
        <authorList>
            <person name="Hayashida K."/>
            <person name="Hara Y."/>
            <person name="Abe T."/>
            <person name="Yamasaki C."/>
            <person name="Toyoda A."/>
            <person name="Kosuge T."/>
            <person name="Suzuki Y."/>
            <person name="Sato Y."/>
            <person name="Kawashima S."/>
            <person name="Katayama T."/>
            <person name="Wakaguri H."/>
            <person name="Inoue N."/>
            <person name="Homma K."/>
            <person name="Tada-Umezaki M."/>
            <person name="Yagi Y."/>
            <person name="Fujii Y."/>
            <person name="Habara T."/>
            <person name="Kanehisa M."/>
            <person name="Watanabe H."/>
            <person name="Ito K."/>
            <person name="Gojobori T."/>
            <person name="Sugawara H."/>
            <person name="Imanishi T."/>
            <person name="Weir W."/>
            <person name="Gardner M."/>
            <person name="Pain A."/>
            <person name="Shiels B."/>
            <person name="Hattori M."/>
            <person name="Nene V."/>
            <person name="Sugimoto C."/>
        </authorList>
    </citation>
    <scope>NUCLEOTIDE SEQUENCE [LARGE SCALE GENOMIC DNA]</scope>
    <source>
        <strain evidence="4 5">Shintoku</strain>
    </source>
</reference>
<evidence type="ECO:0000313" key="5">
    <source>
        <dbReference type="Proteomes" id="UP000003786"/>
    </source>
</evidence>
<feature type="coiled-coil region" evidence="1">
    <location>
        <begin position="264"/>
        <end position="301"/>
    </location>
</feature>
<protein>
    <submittedName>
        <fullName evidence="4">Uncharacterized protein</fullName>
    </submittedName>
</protein>
<dbReference type="VEuPathDB" id="PiroplasmaDB:TOT_010000527"/>
<organism evidence="4 5">
    <name type="scientific">Theileria orientalis strain Shintoku</name>
    <dbReference type="NCBI Taxonomy" id="869250"/>
    <lineage>
        <taxon>Eukaryota</taxon>
        <taxon>Sar</taxon>
        <taxon>Alveolata</taxon>
        <taxon>Apicomplexa</taxon>
        <taxon>Aconoidasida</taxon>
        <taxon>Piroplasmida</taxon>
        <taxon>Theileriidae</taxon>
        <taxon>Theileria</taxon>
    </lineage>
</organism>
<accession>J4DNJ4</accession>
<dbReference type="GeneID" id="20713430"/>
<keyword evidence="5" id="KW-1185">Reference proteome</keyword>
<sequence length="331" mass="38100">MKFLGFYGVFTGVLVAVLRAHRVLGDSPIEEFGKKGGGEFKFNVIREVNMFFNEIMYFLDQAEWVSEEDIEYMLKLLDHYKQRLFQELSDKALELEINKDTLELNEYRKLVNEFRISESEENEIGKKNKKTKNDKTNDTIEKSDGIQKLKEKDGMGKHEIKSEDEVAIEEKDGNIVDKSELRGSSSKKEEKDERKIERDIRGRKLKETEGNGNGERQAKVEELKGRKRNGALSPIDEKFNESDTEDEEQQEQYGKLDVLPAREVNRIRDKMDSISEEMGTLEEKLKELVRIQGVVNSLKDQLEEHLRLQQASALSGQFPELGGDQASVSAK</sequence>
<dbReference type="RefSeq" id="XP_009689365.1">
    <property type="nucleotide sequence ID" value="XM_009691070.1"/>
</dbReference>
<proteinExistence type="predicted"/>
<feature type="region of interest" description="Disordered" evidence="2">
    <location>
        <begin position="121"/>
        <end position="257"/>
    </location>
</feature>
<feature type="signal peptide" evidence="3">
    <location>
        <begin position="1"/>
        <end position="25"/>
    </location>
</feature>
<feature type="compositionally biased region" description="Basic and acidic residues" evidence="2">
    <location>
        <begin position="121"/>
        <end position="209"/>
    </location>
</feature>
<keyword evidence="3" id="KW-0732">Signal</keyword>
<name>J4DNJ4_THEOR</name>
<dbReference type="AlphaFoldDB" id="J4DNJ4"/>